<comment type="subcellular location">
    <subcellularLocation>
        <location evidence="1">Nucleus</location>
    </subcellularLocation>
</comment>
<dbReference type="STRING" id="8078.ENSFHEP00000006699"/>
<dbReference type="InterPro" id="IPR016197">
    <property type="entry name" value="Chromo-like_dom_sf"/>
</dbReference>
<dbReference type="GO" id="GO:0005634">
    <property type="term" value="C:nucleus"/>
    <property type="evidence" value="ECO:0007669"/>
    <property type="project" value="UniProtKB-SubCell"/>
</dbReference>
<evidence type="ECO:0000256" key="1">
    <source>
        <dbReference type="ARBA" id="ARBA00004123"/>
    </source>
</evidence>
<keyword evidence="4" id="KW-1185">Reference proteome</keyword>
<evidence type="ECO:0000313" key="3">
    <source>
        <dbReference type="Ensembl" id="ENSFHEP00000006699.1"/>
    </source>
</evidence>
<sequence>WLVGRMRTPVGHSAALELPTRTALEQREDARVLSLKLSPRFAGPYKIISIVSPTTVRLRLPSHSRVHPTFHVSQIKPVVSSSLCPPAEPPPPTQDHHGRRIHQIVASRRRGRGFQYLVDWVGCGPEERIWLAGSSIPDRSLIDSFLSSRPSTSSSWSPGGDPWGGGWCQDSASRAVQLSASPVNSAFPQVFRGCIYGLCCCWGKPLVSYTVIFQEVTKKHGFSKNSDITLYIFLLLIT</sequence>
<dbReference type="InterPro" id="IPR023780">
    <property type="entry name" value="Chromo_domain"/>
</dbReference>
<dbReference type="Gene3D" id="2.40.50.40">
    <property type="match status" value="1"/>
</dbReference>
<dbReference type="Pfam" id="PF24626">
    <property type="entry name" value="SH3_Tf2-1"/>
    <property type="match status" value="1"/>
</dbReference>
<reference evidence="3" key="1">
    <citation type="submission" date="2025-08" db="UniProtKB">
        <authorList>
            <consortium name="Ensembl"/>
        </authorList>
    </citation>
    <scope>IDENTIFICATION</scope>
</reference>
<organism evidence="3 4">
    <name type="scientific">Fundulus heteroclitus</name>
    <name type="common">Killifish</name>
    <name type="synonym">Mummichog</name>
    <dbReference type="NCBI Taxonomy" id="8078"/>
    <lineage>
        <taxon>Eukaryota</taxon>
        <taxon>Metazoa</taxon>
        <taxon>Chordata</taxon>
        <taxon>Craniata</taxon>
        <taxon>Vertebrata</taxon>
        <taxon>Euteleostomi</taxon>
        <taxon>Actinopterygii</taxon>
        <taxon>Neopterygii</taxon>
        <taxon>Teleostei</taxon>
        <taxon>Neoteleostei</taxon>
        <taxon>Acanthomorphata</taxon>
        <taxon>Ovalentaria</taxon>
        <taxon>Atherinomorphae</taxon>
        <taxon>Cyprinodontiformes</taxon>
        <taxon>Fundulidae</taxon>
        <taxon>Fundulus</taxon>
    </lineage>
</organism>
<name>A0A3Q2P3M4_FUNHE</name>
<dbReference type="Pfam" id="PF00385">
    <property type="entry name" value="Chromo"/>
    <property type="match status" value="1"/>
</dbReference>
<evidence type="ECO:0000259" key="2">
    <source>
        <dbReference type="PROSITE" id="PS50013"/>
    </source>
</evidence>
<evidence type="ECO:0000313" key="4">
    <source>
        <dbReference type="Proteomes" id="UP000265000"/>
    </source>
</evidence>
<dbReference type="PROSITE" id="PS50013">
    <property type="entry name" value="CHROMO_2"/>
    <property type="match status" value="1"/>
</dbReference>
<dbReference type="Ensembl" id="ENSFHET00000005063.1">
    <property type="protein sequence ID" value="ENSFHEP00000006699.1"/>
    <property type="gene ID" value="ENSFHEG00000007774.1"/>
</dbReference>
<protein>
    <recommendedName>
        <fullName evidence="2">Chromo domain-containing protein</fullName>
    </recommendedName>
</protein>
<dbReference type="SUPFAM" id="SSF54160">
    <property type="entry name" value="Chromo domain-like"/>
    <property type="match status" value="1"/>
</dbReference>
<dbReference type="InterPro" id="IPR000953">
    <property type="entry name" value="Chromo/chromo_shadow_dom"/>
</dbReference>
<feature type="domain" description="Chromo" evidence="2">
    <location>
        <begin position="99"/>
        <end position="157"/>
    </location>
</feature>
<dbReference type="InterPro" id="IPR056924">
    <property type="entry name" value="SH3_Tf2-1"/>
</dbReference>
<proteinExistence type="predicted"/>
<reference evidence="3" key="2">
    <citation type="submission" date="2025-09" db="UniProtKB">
        <authorList>
            <consortium name="Ensembl"/>
        </authorList>
    </citation>
    <scope>IDENTIFICATION</scope>
</reference>
<accession>A0A3Q2P3M4</accession>
<dbReference type="Proteomes" id="UP000265000">
    <property type="component" value="Unplaced"/>
</dbReference>
<dbReference type="AlphaFoldDB" id="A0A3Q2P3M4"/>